<evidence type="ECO:0000259" key="1">
    <source>
        <dbReference type="Pfam" id="PF01636"/>
    </source>
</evidence>
<reference evidence="2 3" key="1">
    <citation type="submission" date="2020-04" db="EMBL/GenBank/DDBJ databases">
        <title>MicrobeNet Type strains.</title>
        <authorList>
            <person name="Nicholson A.C."/>
        </authorList>
    </citation>
    <scope>NUCLEOTIDE SEQUENCE [LARGE SCALE GENOMIC DNA]</scope>
    <source>
        <strain evidence="2 3">DSM 44960</strain>
    </source>
</reference>
<dbReference type="SUPFAM" id="SSF56112">
    <property type="entry name" value="Protein kinase-like (PK-like)"/>
    <property type="match status" value="1"/>
</dbReference>
<dbReference type="GO" id="GO:0016740">
    <property type="term" value="F:transferase activity"/>
    <property type="evidence" value="ECO:0007669"/>
    <property type="project" value="UniProtKB-KW"/>
</dbReference>
<name>A0A846WCI5_9NOCA</name>
<comment type="caution">
    <text evidence="2">The sequence shown here is derived from an EMBL/GenBank/DDBJ whole genome shotgun (WGS) entry which is preliminary data.</text>
</comment>
<evidence type="ECO:0000313" key="3">
    <source>
        <dbReference type="Proteomes" id="UP000572007"/>
    </source>
</evidence>
<dbReference type="Pfam" id="PF01636">
    <property type="entry name" value="APH"/>
    <property type="match status" value="1"/>
</dbReference>
<accession>A0A846WCI5</accession>
<dbReference type="Proteomes" id="UP000572007">
    <property type="component" value="Unassembled WGS sequence"/>
</dbReference>
<dbReference type="InterPro" id="IPR011009">
    <property type="entry name" value="Kinase-like_dom_sf"/>
</dbReference>
<dbReference type="RefSeq" id="WP_157105000.1">
    <property type="nucleotide sequence ID" value="NZ_JAAXOM010000010.1"/>
</dbReference>
<keyword evidence="3" id="KW-1185">Reference proteome</keyword>
<protein>
    <submittedName>
        <fullName evidence="2">Aminoglycoside phosphotransferase family protein</fullName>
    </submittedName>
</protein>
<dbReference type="AlphaFoldDB" id="A0A846WCI5"/>
<dbReference type="EMBL" id="JAAXOM010000010">
    <property type="protein sequence ID" value="NKX91219.1"/>
    <property type="molecule type" value="Genomic_DNA"/>
</dbReference>
<evidence type="ECO:0000313" key="2">
    <source>
        <dbReference type="EMBL" id="NKX91219.1"/>
    </source>
</evidence>
<proteinExistence type="predicted"/>
<dbReference type="Gene3D" id="3.90.1200.10">
    <property type="match status" value="1"/>
</dbReference>
<keyword evidence="2" id="KW-0808">Transferase</keyword>
<gene>
    <name evidence="2" type="ORF">HGA10_28440</name>
</gene>
<organism evidence="2 3">
    <name type="scientific">Nocardia coubleae</name>
    <dbReference type="NCBI Taxonomy" id="356147"/>
    <lineage>
        <taxon>Bacteria</taxon>
        <taxon>Bacillati</taxon>
        <taxon>Actinomycetota</taxon>
        <taxon>Actinomycetes</taxon>
        <taxon>Mycobacteriales</taxon>
        <taxon>Nocardiaceae</taxon>
        <taxon>Nocardia</taxon>
    </lineage>
</organism>
<feature type="domain" description="Aminoglycoside phosphotransferase" evidence="1">
    <location>
        <begin position="46"/>
        <end position="247"/>
    </location>
</feature>
<dbReference type="InterPro" id="IPR002575">
    <property type="entry name" value="Aminoglycoside_PTrfase"/>
</dbReference>
<sequence>MAEKRFLFDPVQMVSVAREASTDAGLSATRVELLRLGQNLMYLLPGEGVVVRIARNSDFLATAVKEVAVAGWLRRQGFAAAEALAVDQPRVVQGYPVTFWRYVPGRVSDESDLALLGAQLLRFHNLGWPASLAVPDFDPLAQLRQRVESASIPAEDREFLLQELLRLGIELREVRYELPSGVNHGDAHIKNVIVTSAGEGVLLDFEGVCRGPREWDLAKVATEAELGMVSSHHYEAFVRAYGYDVRTWEGFGVVSSVMRLRMTAWIAQNVEHSDAVAQEFAKRIKTLRDGQPSEDWRGF</sequence>